<dbReference type="AlphaFoldDB" id="A0A1I7LJH8"/>
<keyword evidence="2" id="KW-1185">Reference proteome</keyword>
<dbReference type="Proteomes" id="UP000183508">
    <property type="component" value="Unassembled WGS sequence"/>
</dbReference>
<reference evidence="2" key="1">
    <citation type="submission" date="2016-10" db="EMBL/GenBank/DDBJ databases">
        <authorList>
            <person name="Varghese N."/>
        </authorList>
    </citation>
    <scope>NUCLEOTIDE SEQUENCE [LARGE SCALE GENOMIC DNA]</scope>
    <source>
        <strain evidence="2">DSM 17980</strain>
    </source>
</reference>
<evidence type="ECO:0000313" key="2">
    <source>
        <dbReference type="Proteomes" id="UP000183508"/>
    </source>
</evidence>
<evidence type="ECO:0000313" key="1">
    <source>
        <dbReference type="EMBL" id="SFV09793.1"/>
    </source>
</evidence>
<protein>
    <submittedName>
        <fullName evidence="1">Uncharacterized protein</fullName>
    </submittedName>
</protein>
<proteinExistence type="predicted"/>
<dbReference type="STRING" id="392015.SAMN05421543_1662"/>
<gene>
    <name evidence="1" type="ORF">SAMN05421543_1662</name>
</gene>
<sequence length="47" mass="5575">MYCYGLRIYTDPSNFIRKLDALLSILKVKPVLLKSVCLMVMESYWCR</sequence>
<accession>A0A1I7LJH8</accession>
<dbReference type="EMBL" id="FPBV01000066">
    <property type="protein sequence ID" value="SFV09793.1"/>
    <property type="molecule type" value="Genomic_DNA"/>
</dbReference>
<organism evidence="1 2">
    <name type="scientific">Alicyclobacillus macrosporangiidus</name>
    <dbReference type="NCBI Taxonomy" id="392015"/>
    <lineage>
        <taxon>Bacteria</taxon>
        <taxon>Bacillati</taxon>
        <taxon>Bacillota</taxon>
        <taxon>Bacilli</taxon>
        <taxon>Bacillales</taxon>
        <taxon>Alicyclobacillaceae</taxon>
        <taxon>Alicyclobacillus</taxon>
    </lineage>
</organism>
<name>A0A1I7LJH8_9BACL</name>